<dbReference type="NCBIfam" id="NF001080">
    <property type="entry name" value="PRK00121.2-2"/>
    <property type="match status" value="1"/>
</dbReference>
<dbReference type="Pfam" id="PF02390">
    <property type="entry name" value="Methyltransf_4"/>
    <property type="match status" value="1"/>
</dbReference>
<dbReference type="PANTHER" id="PTHR23417:SF14">
    <property type="entry name" value="PENTACOTRIPEPTIDE-REPEAT REGION OF PRORP DOMAIN-CONTAINING PROTEIN"/>
    <property type="match status" value="1"/>
</dbReference>
<dbReference type="Gene3D" id="3.40.50.150">
    <property type="entry name" value="Vaccinia Virus protein VP39"/>
    <property type="match status" value="1"/>
</dbReference>
<feature type="binding site" evidence="7">
    <location>
        <position position="102"/>
    </location>
    <ligand>
        <name>S-adenosyl-L-methionine</name>
        <dbReference type="ChEBI" id="CHEBI:59789"/>
    </ligand>
</feature>
<comment type="caution">
    <text evidence="7">Lacks conserved residue(s) required for the propagation of feature annotation.</text>
</comment>
<dbReference type="GO" id="GO:0008176">
    <property type="term" value="F:tRNA (guanine(46)-N7)-methyltransferase activity"/>
    <property type="evidence" value="ECO:0007669"/>
    <property type="project" value="UniProtKB-UniRule"/>
</dbReference>
<organism evidence="8 9">
    <name type="scientific">Faecalibacterium prausnitzii</name>
    <dbReference type="NCBI Taxonomy" id="853"/>
    <lineage>
        <taxon>Bacteria</taxon>
        <taxon>Bacillati</taxon>
        <taxon>Bacillota</taxon>
        <taxon>Clostridia</taxon>
        <taxon>Eubacteriales</taxon>
        <taxon>Oscillospiraceae</taxon>
        <taxon>Faecalibacterium</taxon>
    </lineage>
</organism>
<evidence type="ECO:0000256" key="2">
    <source>
        <dbReference type="ARBA" id="ARBA00003015"/>
    </source>
</evidence>
<name>A0A2A7B469_9FIRM</name>
<comment type="catalytic activity">
    <reaction evidence="1 7">
        <text>guanosine(46) in tRNA + S-adenosyl-L-methionine = N(7)-methylguanosine(46) in tRNA + S-adenosyl-L-homocysteine</text>
        <dbReference type="Rhea" id="RHEA:42708"/>
        <dbReference type="Rhea" id="RHEA-COMP:10188"/>
        <dbReference type="Rhea" id="RHEA-COMP:10189"/>
        <dbReference type="ChEBI" id="CHEBI:57856"/>
        <dbReference type="ChEBI" id="CHEBI:59789"/>
        <dbReference type="ChEBI" id="CHEBI:74269"/>
        <dbReference type="ChEBI" id="CHEBI:74480"/>
        <dbReference type="EC" id="2.1.1.33"/>
    </reaction>
</comment>
<dbReference type="UniPathway" id="UPA00989"/>
<accession>A0A2A7B469</accession>
<dbReference type="CDD" id="cd02440">
    <property type="entry name" value="AdoMet_MTases"/>
    <property type="match status" value="1"/>
</dbReference>
<dbReference type="SUPFAM" id="SSF53335">
    <property type="entry name" value="S-adenosyl-L-methionine-dependent methyltransferases"/>
    <property type="match status" value="1"/>
</dbReference>
<dbReference type="EMBL" id="NOUV01000016">
    <property type="protein sequence ID" value="PDX86185.1"/>
    <property type="molecule type" value="Genomic_DNA"/>
</dbReference>
<comment type="function">
    <text evidence="2 7">Catalyzes the formation of N(7)-methylguanine at position 46 (m7G46) in tRNA.</text>
</comment>
<protein>
    <recommendedName>
        <fullName evidence="7">tRNA (guanine-N(7)-)-methyltransferase</fullName>
        <ecNumber evidence="7">2.1.1.33</ecNumber>
    </recommendedName>
    <alternativeName>
        <fullName evidence="7">tRNA (guanine(46)-N(7))-methyltransferase</fullName>
    </alternativeName>
    <alternativeName>
        <fullName evidence="7">tRNA(m7G46)-methyltransferase</fullName>
    </alternativeName>
</protein>
<dbReference type="Proteomes" id="UP000220904">
    <property type="component" value="Unassembled WGS sequence"/>
</dbReference>
<dbReference type="NCBIfam" id="TIGR00091">
    <property type="entry name" value="tRNA (guanosine(46)-N7)-methyltransferase TrmB"/>
    <property type="match status" value="1"/>
</dbReference>
<evidence type="ECO:0000256" key="5">
    <source>
        <dbReference type="ARBA" id="ARBA00022691"/>
    </source>
</evidence>
<gene>
    <name evidence="7" type="primary">trmB</name>
    <name evidence="8" type="ORF">CHR60_10745</name>
</gene>
<evidence type="ECO:0000256" key="1">
    <source>
        <dbReference type="ARBA" id="ARBA00000142"/>
    </source>
</evidence>
<comment type="caution">
    <text evidence="8">The sequence shown here is derived from an EMBL/GenBank/DDBJ whole genome shotgun (WGS) entry which is preliminary data.</text>
</comment>
<proteinExistence type="inferred from homology"/>
<dbReference type="AlphaFoldDB" id="A0A2A7B469"/>
<dbReference type="OrthoDB" id="9802090at2"/>
<dbReference type="PROSITE" id="PS51625">
    <property type="entry name" value="SAM_MT_TRMB"/>
    <property type="match status" value="1"/>
</dbReference>
<evidence type="ECO:0000256" key="7">
    <source>
        <dbReference type="HAMAP-Rule" id="MF_01057"/>
    </source>
</evidence>
<dbReference type="InterPro" id="IPR055361">
    <property type="entry name" value="tRNA_methyltr_TrmB_bact"/>
</dbReference>
<feature type="binding site" evidence="7">
    <location>
        <position position="44"/>
    </location>
    <ligand>
        <name>S-adenosyl-L-methionine</name>
        <dbReference type="ChEBI" id="CHEBI:59789"/>
    </ligand>
</feature>
<evidence type="ECO:0000256" key="4">
    <source>
        <dbReference type="ARBA" id="ARBA00022679"/>
    </source>
</evidence>
<comment type="pathway">
    <text evidence="7">tRNA modification; N(7)-methylguanine-tRNA biosynthesis.</text>
</comment>
<evidence type="ECO:0000313" key="9">
    <source>
        <dbReference type="Proteomes" id="UP000220904"/>
    </source>
</evidence>
<comment type="similarity">
    <text evidence="7">Belongs to the class I-like SAM-binding methyltransferase superfamily. TrmB family.</text>
</comment>
<reference evidence="8 9" key="1">
    <citation type="journal article" date="2017" name="Front. Microbiol.">
        <title>New Insights into the Diversity of the Genus Faecalibacterium.</title>
        <authorList>
            <person name="Benevides L."/>
            <person name="Burman S."/>
            <person name="Martin R."/>
            <person name="Robert V."/>
            <person name="Thomas M."/>
            <person name="Miquel S."/>
            <person name="Chain F."/>
            <person name="Sokol H."/>
            <person name="Bermudez-Humaran L.G."/>
            <person name="Morrison M."/>
            <person name="Langella P."/>
            <person name="Azevedo V.A."/>
            <person name="Chatel J.M."/>
            <person name="Soares S."/>
        </authorList>
    </citation>
    <scope>NUCLEOTIDE SEQUENCE [LARGE SCALE GENOMIC DNA]</scope>
    <source>
        <strain evidence="8 9">AHMP21</strain>
    </source>
</reference>
<keyword evidence="4 7" id="KW-0808">Transferase</keyword>
<dbReference type="RefSeq" id="WP_097793022.1">
    <property type="nucleotide sequence ID" value="NZ_NOUV01000016.1"/>
</dbReference>
<feature type="binding site" evidence="7">
    <location>
        <position position="125"/>
    </location>
    <ligand>
        <name>S-adenosyl-L-methionine</name>
        <dbReference type="ChEBI" id="CHEBI:59789"/>
    </ligand>
</feature>
<feature type="binding site" evidence="7">
    <location>
        <position position="69"/>
    </location>
    <ligand>
        <name>S-adenosyl-L-methionine</name>
        <dbReference type="ChEBI" id="CHEBI:59789"/>
    </ligand>
</feature>
<dbReference type="HAMAP" id="MF_01057">
    <property type="entry name" value="tRNA_methyltr_TrmB"/>
    <property type="match status" value="1"/>
</dbReference>
<dbReference type="EC" id="2.1.1.33" evidence="7"/>
<evidence type="ECO:0000256" key="6">
    <source>
        <dbReference type="ARBA" id="ARBA00022694"/>
    </source>
</evidence>
<sequence length="256" mass="29137">MRMRFKPYAHDELMAADFHVHEPLIWGGRWHAQYARPEQPFVLELGCGKGGFISQLASAHPENNYLGIDITDKVLILAKRKIEAAYQAAGRPIDNVKIMSTDIERIKGVLTPEDTVHRIYINFCNPWSKNASSNKHRLTYPRQLIQYRAFLEDGGEIYFKTDDDDLFRDSLEYFPASGYEITWKTFDLHENEPAWNIRTEHEGMFTEMGIKIKALIARKLPGDETVTWIEPKVLKKMAAAEAAAAEAAAHGETADA</sequence>
<keyword evidence="3 7" id="KW-0489">Methyltransferase</keyword>
<dbReference type="InterPro" id="IPR029063">
    <property type="entry name" value="SAM-dependent_MTases_sf"/>
</dbReference>
<evidence type="ECO:0000313" key="8">
    <source>
        <dbReference type="EMBL" id="PDX86185.1"/>
    </source>
</evidence>
<feature type="binding site" evidence="7">
    <location>
        <position position="129"/>
    </location>
    <ligand>
        <name>substrate</name>
    </ligand>
</feature>
<keyword evidence="6 7" id="KW-0819">tRNA processing</keyword>
<feature type="binding site" evidence="7">
    <location>
        <position position="162"/>
    </location>
    <ligand>
        <name>substrate</name>
    </ligand>
</feature>
<dbReference type="PANTHER" id="PTHR23417">
    <property type="entry name" value="3-DEOXY-D-MANNO-OCTULOSONIC-ACID TRANSFERASE/TRNA GUANINE-N 7 - -METHYLTRANSFERASE"/>
    <property type="match status" value="1"/>
</dbReference>
<dbReference type="InterPro" id="IPR003358">
    <property type="entry name" value="tRNA_(Gua-N-7)_MeTrfase_Trmb"/>
</dbReference>
<keyword evidence="5 7" id="KW-0949">S-adenosyl-L-methionine</keyword>
<evidence type="ECO:0000256" key="3">
    <source>
        <dbReference type="ARBA" id="ARBA00022603"/>
    </source>
</evidence>
<dbReference type="GO" id="GO:0043527">
    <property type="term" value="C:tRNA methyltransferase complex"/>
    <property type="evidence" value="ECO:0007669"/>
    <property type="project" value="TreeGrafter"/>
</dbReference>